<sequence length="279" mass="31910">MKIVKAQSAVPIEWLWDFEDAERDAYLVDSQHKTSLLFGIFYVDKFASNGAVHLQDVFKKAQEFFKVWNDHYPWSEYNGISMSLEKMEDGTKFIYGQLCVENNVKEEESLVLGLLVQLSSNLGPQVFMRICDTDGDFLMTETISKEIVNPGCNRLWLQCGRLKLIPASDGHGVSPLDALEFLKNSYFKCTDFNSMNQYIATKVTNEFPDKFLSNLARLQLVIENKENCKVLLENPRLISYLLKCLNDEEIVVSKSPPSNNSKKIELLVPKGHCNIIPFF</sequence>
<dbReference type="GO" id="GO:0005634">
    <property type="term" value="C:nucleus"/>
    <property type="evidence" value="ECO:0007669"/>
    <property type="project" value="TreeGrafter"/>
</dbReference>
<dbReference type="GeneID" id="11502891"/>
<dbReference type="InParanoid" id="G8ZMV1"/>
<dbReference type="STRING" id="1076872.G8ZMV1"/>
<dbReference type="AlphaFoldDB" id="G8ZMV1"/>
<dbReference type="Proteomes" id="UP000005627">
    <property type="component" value="Chromosome 1"/>
</dbReference>
<gene>
    <name evidence="1" type="primary">TDEL0A06130</name>
    <name evidence="1" type="ORF">TDEL_0A06130</name>
</gene>
<dbReference type="Pfam" id="PF07093">
    <property type="entry name" value="SGT1"/>
    <property type="match status" value="1"/>
</dbReference>
<dbReference type="RefSeq" id="XP_003679156.1">
    <property type="nucleotide sequence ID" value="XM_003679108.1"/>
</dbReference>
<dbReference type="eggNOG" id="KOG2406">
    <property type="taxonomic scope" value="Eukaryota"/>
</dbReference>
<dbReference type="HOGENOM" id="CLU_998139_0_0_1"/>
<reference evidence="1 2" key="1">
    <citation type="journal article" date="2011" name="Proc. Natl. Acad. Sci. U.S.A.">
        <title>Evolutionary erosion of yeast sex chromosomes by mating-type switching accidents.</title>
        <authorList>
            <person name="Gordon J.L."/>
            <person name="Armisen D."/>
            <person name="Proux-Wera E."/>
            <person name="Oheigeartaigh S.S."/>
            <person name="Byrne K.P."/>
            <person name="Wolfe K.H."/>
        </authorList>
    </citation>
    <scope>NUCLEOTIDE SEQUENCE [LARGE SCALE GENOMIC DNA]</scope>
    <source>
        <strain evidence="2">ATCC 10662 / CBS 1146 / NBRC 0425 / NCYC 2629 / NRRL Y-866</strain>
    </source>
</reference>
<evidence type="ECO:0000313" key="1">
    <source>
        <dbReference type="EMBL" id="CCE89945.1"/>
    </source>
</evidence>
<proteinExistence type="predicted"/>
<dbReference type="KEGG" id="tdl:TDEL_0A06130"/>
<name>G8ZMV1_TORDE</name>
<evidence type="ECO:0000313" key="2">
    <source>
        <dbReference type="Proteomes" id="UP000005627"/>
    </source>
</evidence>
<dbReference type="InterPro" id="IPR010770">
    <property type="entry name" value="Ecd"/>
</dbReference>
<protein>
    <submittedName>
        <fullName evidence="1">Uncharacterized protein</fullName>
    </submittedName>
</protein>
<accession>G8ZMV1</accession>
<dbReference type="PANTHER" id="PTHR13060:SF0">
    <property type="entry name" value="PROTEIN ECDYSONELESS HOMOLOG"/>
    <property type="match status" value="1"/>
</dbReference>
<dbReference type="OrthoDB" id="27237at2759"/>
<keyword evidence="2" id="KW-1185">Reference proteome</keyword>
<dbReference type="PANTHER" id="PTHR13060">
    <property type="entry name" value="SGT1 PROTEIN HSGT1 SUPPRESSOR OF GCR2"/>
    <property type="match status" value="1"/>
</dbReference>
<dbReference type="EMBL" id="HE616742">
    <property type="protein sequence ID" value="CCE89945.1"/>
    <property type="molecule type" value="Genomic_DNA"/>
</dbReference>
<organism evidence="1 2">
    <name type="scientific">Torulaspora delbrueckii</name>
    <name type="common">Yeast</name>
    <name type="synonym">Candida colliculosa</name>
    <dbReference type="NCBI Taxonomy" id="4950"/>
    <lineage>
        <taxon>Eukaryota</taxon>
        <taxon>Fungi</taxon>
        <taxon>Dikarya</taxon>
        <taxon>Ascomycota</taxon>
        <taxon>Saccharomycotina</taxon>
        <taxon>Saccharomycetes</taxon>
        <taxon>Saccharomycetales</taxon>
        <taxon>Saccharomycetaceae</taxon>
        <taxon>Torulaspora</taxon>
    </lineage>
</organism>